<dbReference type="GO" id="GO:0006508">
    <property type="term" value="P:proteolysis"/>
    <property type="evidence" value="ECO:0007669"/>
    <property type="project" value="InterPro"/>
</dbReference>
<evidence type="ECO:0000313" key="2">
    <source>
        <dbReference type="EMBL" id="KAF7811437.1"/>
    </source>
</evidence>
<protein>
    <submittedName>
        <fullName evidence="2">Cathepsin B</fullName>
    </submittedName>
</protein>
<dbReference type="EMBL" id="JAAIUW010000010">
    <property type="protein sequence ID" value="KAF7811437.1"/>
    <property type="molecule type" value="Genomic_DNA"/>
</dbReference>
<sequence>MPITDYLGKHAIIIAGYEQQEANIFYWLAKNSWGLYWGEKDLDGINNSTIVEVAWVQNTQ</sequence>
<dbReference type="SUPFAM" id="SSF54001">
    <property type="entry name" value="Cysteine proteinases"/>
    <property type="match status" value="1"/>
</dbReference>
<dbReference type="Pfam" id="PF00112">
    <property type="entry name" value="Peptidase_C1"/>
    <property type="match status" value="1"/>
</dbReference>
<keyword evidence="3" id="KW-1185">Reference proteome</keyword>
<gene>
    <name evidence="2" type="ORF">G2W53_032413</name>
</gene>
<evidence type="ECO:0000259" key="1">
    <source>
        <dbReference type="Pfam" id="PF00112"/>
    </source>
</evidence>
<dbReference type="Proteomes" id="UP000634136">
    <property type="component" value="Unassembled WGS sequence"/>
</dbReference>
<comment type="caution">
    <text evidence="2">The sequence shown here is derived from an EMBL/GenBank/DDBJ whole genome shotgun (WGS) entry which is preliminary data.</text>
</comment>
<dbReference type="Gene3D" id="2.40.50.170">
    <property type="entry name" value="Cysteine proteinases. Chain C"/>
    <property type="match status" value="1"/>
</dbReference>
<dbReference type="GO" id="GO:0008234">
    <property type="term" value="F:cysteine-type peptidase activity"/>
    <property type="evidence" value="ECO:0007669"/>
    <property type="project" value="InterPro"/>
</dbReference>
<evidence type="ECO:0000313" key="3">
    <source>
        <dbReference type="Proteomes" id="UP000634136"/>
    </source>
</evidence>
<dbReference type="InterPro" id="IPR038765">
    <property type="entry name" value="Papain-like_cys_pep_sf"/>
</dbReference>
<dbReference type="InterPro" id="IPR000668">
    <property type="entry name" value="Peptidase_C1A_C"/>
</dbReference>
<dbReference type="AlphaFoldDB" id="A0A834SY98"/>
<name>A0A834SY98_9FABA</name>
<organism evidence="2 3">
    <name type="scientific">Senna tora</name>
    <dbReference type="NCBI Taxonomy" id="362788"/>
    <lineage>
        <taxon>Eukaryota</taxon>
        <taxon>Viridiplantae</taxon>
        <taxon>Streptophyta</taxon>
        <taxon>Embryophyta</taxon>
        <taxon>Tracheophyta</taxon>
        <taxon>Spermatophyta</taxon>
        <taxon>Magnoliopsida</taxon>
        <taxon>eudicotyledons</taxon>
        <taxon>Gunneridae</taxon>
        <taxon>Pentapetalae</taxon>
        <taxon>rosids</taxon>
        <taxon>fabids</taxon>
        <taxon>Fabales</taxon>
        <taxon>Fabaceae</taxon>
        <taxon>Caesalpinioideae</taxon>
        <taxon>Cassia clade</taxon>
        <taxon>Senna</taxon>
    </lineage>
</organism>
<proteinExistence type="predicted"/>
<reference evidence="2" key="1">
    <citation type="submission" date="2020-09" db="EMBL/GenBank/DDBJ databases">
        <title>Genome-Enabled Discovery of Anthraquinone Biosynthesis in Senna tora.</title>
        <authorList>
            <person name="Kang S.-H."/>
            <person name="Pandey R.P."/>
            <person name="Lee C.-M."/>
            <person name="Sim J.-S."/>
            <person name="Jeong J.-T."/>
            <person name="Choi B.-S."/>
            <person name="Jung M."/>
            <person name="Ginzburg D."/>
            <person name="Zhao K."/>
            <person name="Won S.Y."/>
            <person name="Oh T.-J."/>
            <person name="Yu Y."/>
            <person name="Kim N.-H."/>
            <person name="Lee O.R."/>
            <person name="Lee T.-H."/>
            <person name="Bashyal P."/>
            <person name="Kim T.-S."/>
            <person name="Lee W.-H."/>
            <person name="Kawkins C."/>
            <person name="Kim C.-K."/>
            <person name="Kim J.S."/>
            <person name="Ahn B.O."/>
            <person name="Rhee S.Y."/>
            <person name="Sohng J.K."/>
        </authorList>
    </citation>
    <scope>NUCLEOTIDE SEQUENCE</scope>
    <source>
        <tissue evidence="2">Leaf</tissue>
    </source>
</reference>
<accession>A0A834SY98</accession>
<feature type="domain" description="Peptidase C1A papain C-terminal" evidence="1">
    <location>
        <begin position="8"/>
        <end position="40"/>
    </location>
</feature>